<dbReference type="InterPro" id="IPR046454">
    <property type="entry name" value="GpA_endonuclease"/>
</dbReference>
<dbReference type="Pfam" id="PF20454">
    <property type="entry name" value="GpA_nuclease"/>
    <property type="match status" value="1"/>
</dbReference>
<evidence type="ECO:0000313" key="4">
    <source>
        <dbReference type="EMBL" id="VFK07441.1"/>
    </source>
</evidence>
<accession>A0A450VRL8</accession>
<proteinExistence type="predicted"/>
<name>A0A450VRL8_9GAMM</name>
<evidence type="ECO:0000259" key="1">
    <source>
        <dbReference type="Pfam" id="PF20454"/>
    </source>
</evidence>
<dbReference type="GO" id="GO:0004519">
    <property type="term" value="F:endonuclease activity"/>
    <property type="evidence" value="ECO:0007669"/>
    <property type="project" value="InterPro"/>
</dbReference>
<gene>
    <name evidence="2" type="ORF">BECKFM1743A_GA0114220_1002920</name>
    <name evidence="4" type="ORF">BECKFM1743B_GA0114221_1004020</name>
    <name evidence="3" type="ORF">BECKFM1743C_GA0114222_1003220</name>
</gene>
<evidence type="ECO:0000313" key="3">
    <source>
        <dbReference type="EMBL" id="VFJ45986.1"/>
    </source>
</evidence>
<dbReference type="EMBL" id="CAADFA010000032">
    <property type="protein sequence ID" value="VFJ45986.1"/>
    <property type="molecule type" value="Genomic_DNA"/>
</dbReference>
<evidence type="ECO:0000313" key="2">
    <source>
        <dbReference type="EMBL" id="VFJ45808.1"/>
    </source>
</evidence>
<dbReference type="EMBL" id="CAADFL010000040">
    <property type="protein sequence ID" value="VFK07441.1"/>
    <property type="molecule type" value="Genomic_DNA"/>
</dbReference>
<dbReference type="AlphaFoldDB" id="A0A450VRL8"/>
<organism evidence="4">
    <name type="scientific">Candidatus Kentrum sp. FM</name>
    <dbReference type="NCBI Taxonomy" id="2126340"/>
    <lineage>
        <taxon>Bacteria</taxon>
        <taxon>Pseudomonadati</taxon>
        <taxon>Pseudomonadota</taxon>
        <taxon>Gammaproteobacteria</taxon>
        <taxon>Candidatus Kentrum</taxon>
    </lineage>
</organism>
<reference evidence="4" key="1">
    <citation type="submission" date="2019-02" db="EMBL/GenBank/DDBJ databases">
        <authorList>
            <person name="Gruber-Vodicka R. H."/>
            <person name="Seah K. B. B."/>
        </authorList>
    </citation>
    <scope>NUCLEOTIDE SEQUENCE</scope>
    <source>
        <strain evidence="2">BECK_BZ163</strain>
        <strain evidence="4">BECK_BZ164</strain>
        <strain evidence="3">BECK_BZ165</strain>
    </source>
</reference>
<feature type="domain" description="Terminase large subunit GpA endonuclease" evidence="1">
    <location>
        <begin position="1"/>
        <end position="75"/>
    </location>
</feature>
<dbReference type="EMBL" id="CAADEZ010000029">
    <property type="protein sequence ID" value="VFJ45808.1"/>
    <property type="molecule type" value="Genomic_DNA"/>
</dbReference>
<protein>
    <submittedName>
        <fullName evidence="4">Phage terminase large subunit (GpA)</fullName>
    </submittedName>
</protein>
<sequence>MQHDRLAVIVRAWGREEESWLVSWGEIYAQNTCVDKSDAVWEALDRLVFGPFKYENGNRLRVKAISIDSGDGNTKT</sequence>